<proteinExistence type="predicted"/>
<protein>
    <submittedName>
        <fullName evidence="2">Uncharacterized protein</fullName>
    </submittedName>
</protein>
<comment type="caution">
    <text evidence="2">The sequence shown here is derived from an EMBL/GenBank/DDBJ whole genome shotgun (WGS) entry which is preliminary data.</text>
</comment>
<evidence type="ECO:0000313" key="2">
    <source>
        <dbReference type="EMBL" id="RDW92317.1"/>
    </source>
</evidence>
<feature type="compositionally biased region" description="Polar residues" evidence="1">
    <location>
        <begin position="1"/>
        <end position="19"/>
    </location>
</feature>
<name>A0A3D8T166_9HELO</name>
<sequence>MNSGIRVQHWTTTPAFESNRNQRRGRDEGISTETASSEAQKRKRDGEVEASVIGQATGRGSEKVKWKEHLNSRCDLLTLTDCFHPDVTGLTVVTMTYSSGEEVRGHGVNAIRC</sequence>
<dbReference type="EMBL" id="PDLN01000002">
    <property type="protein sequence ID" value="RDW92317.1"/>
    <property type="molecule type" value="Genomic_DNA"/>
</dbReference>
<keyword evidence="3" id="KW-1185">Reference proteome</keyword>
<evidence type="ECO:0000256" key="1">
    <source>
        <dbReference type="SAM" id="MobiDB-lite"/>
    </source>
</evidence>
<organism evidence="2 3">
    <name type="scientific">Coleophoma crateriformis</name>
    <dbReference type="NCBI Taxonomy" id="565419"/>
    <lineage>
        <taxon>Eukaryota</taxon>
        <taxon>Fungi</taxon>
        <taxon>Dikarya</taxon>
        <taxon>Ascomycota</taxon>
        <taxon>Pezizomycotina</taxon>
        <taxon>Leotiomycetes</taxon>
        <taxon>Helotiales</taxon>
        <taxon>Dermateaceae</taxon>
        <taxon>Coleophoma</taxon>
    </lineage>
</organism>
<dbReference type="Proteomes" id="UP000256328">
    <property type="component" value="Unassembled WGS sequence"/>
</dbReference>
<accession>A0A3D8T166</accession>
<gene>
    <name evidence="2" type="ORF">BP5796_01711</name>
</gene>
<reference evidence="2 3" key="1">
    <citation type="journal article" date="2018" name="IMA Fungus">
        <title>IMA Genome-F 9: Draft genome sequence of Annulohypoxylon stygium, Aspergillus mulundensis, Berkeleyomyces basicola (syn. Thielaviopsis basicola), Ceratocystis smalleyi, two Cercospora beticola strains, Coleophoma cylindrospora, Fusarium fracticaudum, Phialophora cf. hyalina, and Morchella septimelata.</title>
        <authorList>
            <person name="Wingfield B.D."/>
            <person name="Bills G.F."/>
            <person name="Dong Y."/>
            <person name="Huang W."/>
            <person name="Nel W.J."/>
            <person name="Swalarsk-Parry B.S."/>
            <person name="Vaghefi N."/>
            <person name="Wilken P.M."/>
            <person name="An Z."/>
            <person name="de Beer Z.W."/>
            <person name="De Vos L."/>
            <person name="Chen L."/>
            <person name="Duong T.A."/>
            <person name="Gao Y."/>
            <person name="Hammerbacher A."/>
            <person name="Kikkert J.R."/>
            <person name="Li Y."/>
            <person name="Li H."/>
            <person name="Li K."/>
            <person name="Li Q."/>
            <person name="Liu X."/>
            <person name="Ma X."/>
            <person name="Naidoo K."/>
            <person name="Pethybridge S.J."/>
            <person name="Sun J."/>
            <person name="Steenkamp E.T."/>
            <person name="van der Nest M.A."/>
            <person name="van Wyk S."/>
            <person name="Wingfield M.J."/>
            <person name="Xiong C."/>
            <person name="Yue Q."/>
            <person name="Zhang X."/>
        </authorList>
    </citation>
    <scope>NUCLEOTIDE SEQUENCE [LARGE SCALE GENOMIC DNA]</scope>
    <source>
        <strain evidence="2 3">BP5796</strain>
    </source>
</reference>
<dbReference type="AlphaFoldDB" id="A0A3D8T166"/>
<feature type="region of interest" description="Disordered" evidence="1">
    <location>
        <begin position="1"/>
        <end position="62"/>
    </location>
</feature>
<evidence type="ECO:0000313" key="3">
    <source>
        <dbReference type="Proteomes" id="UP000256328"/>
    </source>
</evidence>